<sequence>MSEFDKRQSVPERKDREIELLIHKTFAIWKKEREAEEEEEEEMKDGHRRRKLKTRGTRSTWGNERKAKDASSQGMVTTCYTRTKKQIAPMAQSQSILANLTPDLTDFSILPEDFQTSPASFQTFLPSLLFRYPHVGSVSPELSGEKDD</sequence>
<dbReference type="EMBL" id="JAWJWF010000045">
    <property type="protein sequence ID" value="KAK6626872.1"/>
    <property type="molecule type" value="Genomic_DNA"/>
</dbReference>
<feature type="compositionally biased region" description="Basic residues" evidence="1">
    <location>
        <begin position="46"/>
        <end position="56"/>
    </location>
</feature>
<proteinExistence type="predicted"/>
<gene>
    <name evidence="2" type="ORF">RUM44_009349</name>
</gene>
<evidence type="ECO:0000256" key="1">
    <source>
        <dbReference type="SAM" id="MobiDB-lite"/>
    </source>
</evidence>
<reference evidence="2 3" key="1">
    <citation type="submission" date="2023-09" db="EMBL/GenBank/DDBJ databases">
        <title>Genomes of two closely related lineages of the louse Polyplax serrata with different host specificities.</title>
        <authorList>
            <person name="Martinu J."/>
            <person name="Tarabai H."/>
            <person name="Stefka J."/>
            <person name="Hypsa V."/>
        </authorList>
    </citation>
    <scope>NUCLEOTIDE SEQUENCE [LARGE SCALE GENOMIC DNA]</scope>
    <source>
        <strain evidence="2">98ZLc_SE</strain>
    </source>
</reference>
<evidence type="ECO:0000313" key="2">
    <source>
        <dbReference type="EMBL" id="KAK6626872.1"/>
    </source>
</evidence>
<protein>
    <submittedName>
        <fullName evidence="2">Uncharacterized protein</fullName>
    </submittedName>
</protein>
<comment type="caution">
    <text evidence="2">The sequence shown here is derived from an EMBL/GenBank/DDBJ whole genome shotgun (WGS) entry which is preliminary data.</text>
</comment>
<keyword evidence="3" id="KW-1185">Reference proteome</keyword>
<accession>A0ABR1ASF3</accession>
<evidence type="ECO:0000313" key="3">
    <source>
        <dbReference type="Proteomes" id="UP001359485"/>
    </source>
</evidence>
<dbReference type="Proteomes" id="UP001359485">
    <property type="component" value="Unassembled WGS sequence"/>
</dbReference>
<organism evidence="2 3">
    <name type="scientific">Polyplax serrata</name>
    <name type="common">Common mouse louse</name>
    <dbReference type="NCBI Taxonomy" id="468196"/>
    <lineage>
        <taxon>Eukaryota</taxon>
        <taxon>Metazoa</taxon>
        <taxon>Ecdysozoa</taxon>
        <taxon>Arthropoda</taxon>
        <taxon>Hexapoda</taxon>
        <taxon>Insecta</taxon>
        <taxon>Pterygota</taxon>
        <taxon>Neoptera</taxon>
        <taxon>Paraneoptera</taxon>
        <taxon>Psocodea</taxon>
        <taxon>Troctomorpha</taxon>
        <taxon>Phthiraptera</taxon>
        <taxon>Anoplura</taxon>
        <taxon>Polyplacidae</taxon>
        <taxon>Polyplax</taxon>
    </lineage>
</organism>
<feature type="region of interest" description="Disordered" evidence="1">
    <location>
        <begin position="32"/>
        <end position="75"/>
    </location>
</feature>
<name>A0ABR1ASF3_POLSC</name>